<dbReference type="PANTHER" id="PTHR42781:SF8">
    <property type="entry name" value="BICARBONATE TRANSPORT ATP-BINDING PROTEIN CMPC"/>
    <property type="match status" value="1"/>
</dbReference>
<protein>
    <submittedName>
        <fullName evidence="6">NitT/TauT family transport system ATP-binding protein</fullName>
    </submittedName>
</protein>
<evidence type="ECO:0000256" key="2">
    <source>
        <dbReference type="ARBA" id="ARBA00022448"/>
    </source>
</evidence>
<dbReference type="GO" id="GO:0016887">
    <property type="term" value="F:ATP hydrolysis activity"/>
    <property type="evidence" value="ECO:0007669"/>
    <property type="project" value="InterPro"/>
</dbReference>
<keyword evidence="7" id="KW-1185">Reference proteome</keyword>
<dbReference type="GO" id="GO:0005524">
    <property type="term" value="F:ATP binding"/>
    <property type="evidence" value="ECO:0007669"/>
    <property type="project" value="UniProtKB-KW"/>
</dbReference>
<evidence type="ECO:0000313" key="6">
    <source>
        <dbReference type="EMBL" id="QKJ87723.1"/>
    </source>
</evidence>
<evidence type="ECO:0000259" key="5">
    <source>
        <dbReference type="PROSITE" id="PS50893"/>
    </source>
</evidence>
<dbReference type="RefSeq" id="WP_173634646.1">
    <property type="nucleotide sequence ID" value="NZ_CP054212.1"/>
</dbReference>
<accession>A0A6M8URH8</accession>
<evidence type="ECO:0000313" key="7">
    <source>
        <dbReference type="Proteomes" id="UP000505325"/>
    </source>
</evidence>
<dbReference type="PROSITE" id="PS50893">
    <property type="entry name" value="ABC_TRANSPORTER_2"/>
    <property type="match status" value="1"/>
</dbReference>
<dbReference type="InterPro" id="IPR050093">
    <property type="entry name" value="ABC_SmlMolc_Importer"/>
</dbReference>
<evidence type="ECO:0000256" key="1">
    <source>
        <dbReference type="ARBA" id="ARBA00006526"/>
    </source>
</evidence>
<dbReference type="SMART" id="SM00382">
    <property type="entry name" value="AAA"/>
    <property type="match status" value="1"/>
</dbReference>
<keyword evidence="3" id="KW-0547">Nucleotide-binding</keyword>
<dbReference type="KEGG" id="pmak:PMPD1_2786"/>
<dbReference type="EMBL" id="CP054212">
    <property type="protein sequence ID" value="QKJ87723.1"/>
    <property type="molecule type" value="Genomic_DNA"/>
</dbReference>
<keyword evidence="2" id="KW-0813">Transport</keyword>
<dbReference type="InterPro" id="IPR003439">
    <property type="entry name" value="ABC_transporter-like_ATP-bd"/>
</dbReference>
<dbReference type="AlphaFoldDB" id="A0A6M8URH8"/>
<organism evidence="6 7">
    <name type="scientific">Paramixta manurensis</name>
    <dbReference type="NCBI Taxonomy" id="2740817"/>
    <lineage>
        <taxon>Bacteria</taxon>
        <taxon>Pseudomonadati</taxon>
        <taxon>Pseudomonadota</taxon>
        <taxon>Gammaproteobacteria</taxon>
        <taxon>Enterobacterales</taxon>
        <taxon>Erwiniaceae</taxon>
        <taxon>Paramixta</taxon>
    </lineage>
</organism>
<name>A0A6M8URH8_9GAMM</name>
<dbReference type="SUPFAM" id="SSF52540">
    <property type="entry name" value="P-loop containing nucleoside triphosphate hydrolases"/>
    <property type="match status" value="1"/>
</dbReference>
<evidence type="ECO:0000256" key="3">
    <source>
        <dbReference type="ARBA" id="ARBA00022741"/>
    </source>
</evidence>
<dbReference type="InterPro" id="IPR017871">
    <property type="entry name" value="ABC_transporter-like_CS"/>
</dbReference>
<dbReference type="PANTHER" id="PTHR42781">
    <property type="entry name" value="SPERMIDINE/PUTRESCINE IMPORT ATP-BINDING PROTEIN POTA"/>
    <property type="match status" value="1"/>
</dbReference>
<reference evidence="6 7" key="1">
    <citation type="submission" date="2020-06" db="EMBL/GenBank/DDBJ databases">
        <title>Genome sequence of Paramixta manurensis strain PD-1.</title>
        <authorList>
            <person name="Lee C.W."/>
            <person name="Kim J."/>
        </authorList>
    </citation>
    <scope>NUCLEOTIDE SEQUENCE [LARGE SCALE GENOMIC DNA]</scope>
    <source>
        <strain evidence="6 7">PD-1</strain>
    </source>
</reference>
<evidence type="ECO:0000256" key="4">
    <source>
        <dbReference type="ARBA" id="ARBA00022840"/>
    </source>
</evidence>
<comment type="similarity">
    <text evidence="1">Belongs to the ABC transporter superfamily. Drug exporter-2 (TC 3.A.1.117) family.</text>
</comment>
<feature type="domain" description="ABC transporter" evidence="5">
    <location>
        <begin position="6"/>
        <end position="235"/>
    </location>
</feature>
<keyword evidence="4 6" id="KW-0067">ATP-binding</keyword>
<proteinExistence type="inferred from homology"/>
<dbReference type="Gene3D" id="3.40.50.300">
    <property type="entry name" value="P-loop containing nucleotide triphosphate hydrolases"/>
    <property type="match status" value="1"/>
</dbReference>
<dbReference type="PROSITE" id="PS00211">
    <property type="entry name" value="ABC_TRANSPORTER_1"/>
    <property type="match status" value="1"/>
</dbReference>
<dbReference type="InterPro" id="IPR027417">
    <property type="entry name" value="P-loop_NTPase"/>
</dbReference>
<gene>
    <name evidence="6" type="ORF">PMPD1_2786</name>
</gene>
<dbReference type="InterPro" id="IPR003593">
    <property type="entry name" value="AAA+_ATPase"/>
</dbReference>
<dbReference type="Pfam" id="PF00005">
    <property type="entry name" value="ABC_tran"/>
    <property type="match status" value="1"/>
</dbReference>
<sequence>MSDEYLVFDKVTKYFGDLPVVAEPFNLVIPKGQFMVFLGPSGCGKTTLMRMSGGLDSASTGEIRLEGEKISQPDARRGMVFQSYSSFPWMTVEENVAFGMRYHPTFTKSTVKQRTAHYLALVGLSDFASSYPSRISGGMRQRVAIARTLAAGSEVLLMDEPFGALDAQRREQLQLELRRIQSEESRTIIFVTHDVEEAIFLADRIIIFSARPAYILEDINVTQILGSQRSLAVRDSHEFFALKSTLLKTVRASHRSDRQEER</sequence>
<dbReference type="Proteomes" id="UP000505325">
    <property type="component" value="Chromosome"/>
</dbReference>
<dbReference type="CDD" id="cd03293">
    <property type="entry name" value="ABC_NrtD_SsuB_transporters"/>
    <property type="match status" value="1"/>
</dbReference>